<organism evidence="1 2">
    <name type="scientific">Pseudochryseolinea flava</name>
    <dbReference type="NCBI Taxonomy" id="2059302"/>
    <lineage>
        <taxon>Bacteria</taxon>
        <taxon>Pseudomonadati</taxon>
        <taxon>Bacteroidota</taxon>
        <taxon>Cytophagia</taxon>
        <taxon>Cytophagales</taxon>
        <taxon>Fulvivirgaceae</taxon>
        <taxon>Pseudochryseolinea</taxon>
    </lineage>
</organism>
<evidence type="ECO:0000313" key="1">
    <source>
        <dbReference type="EMBL" id="RAW01258.1"/>
    </source>
</evidence>
<evidence type="ECO:0000313" key="2">
    <source>
        <dbReference type="Proteomes" id="UP000251889"/>
    </source>
</evidence>
<keyword evidence="2" id="KW-1185">Reference proteome</keyword>
<dbReference type="Proteomes" id="UP000251889">
    <property type="component" value="Unassembled WGS sequence"/>
</dbReference>
<sequence>MMIVVLLSCKDDDSLSPEEKAAKSIQGTWTVGGGGHVIVDDANHTADYSNFSITFDQTTDGQLLYTVKNGGYAFHNINVDTWSFGDSQYKSIVRGQDQVNMLFSTADEKLTLNFSIADNAGRLKGMFGDFEIVLIKKN</sequence>
<protein>
    <recommendedName>
        <fullName evidence="3">Lipocalin-like domain-containing protein</fullName>
    </recommendedName>
</protein>
<comment type="caution">
    <text evidence="1">The sequence shown here is derived from an EMBL/GenBank/DDBJ whole genome shotgun (WGS) entry which is preliminary data.</text>
</comment>
<name>A0A364Y4Z2_9BACT</name>
<dbReference type="AlphaFoldDB" id="A0A364Y4Z2"/>
<proteinExistence type="predicted"/>
<evidence type="ECO:0008006" key="3">
    <source>
        <dbReference type="Google" id="ProtNLM"/>
    </source>
</evidence>
<reference evidence="1 2" key="1">
    <citation type="submission" date="2018-06" db="EMBL/GenBank/DDBJ databases">
        <title>Chryseolinea flavus sp. nov., a member of the phylum Bacteroidetes isolated from soil.</title>
        <authorList>
            <person name="Li Y."/>
            <person name="Wang J."/>
        </authorList>
    </citation>
    <scope>NUCLEOTIDE SEQUENCE [LARGE SCALE GENOMIC DNA]</scope>
    <source>
        <strain evidence="1 2">SDU1-6</strain>
    </source>
</reference>
<dbReference type="EMBL" id="QMFY01000004">
    <property type="protein sequence ID" value="RAW01258.1"/>
    <property type="molecule type" value="Genomic_DNA"/>
</dbReference>
<gene>
    <name evidence="1" type="ORF">DQQ10_10120</name>
</gene>
<accession>A0A364Y4Z2</accession>